<dbReference type="Pfam" id="PF00300">
    <property type="entry name" value="His_Phos_1"/>
    <property type="match status" value="1"/>
</dbReference>
<keyword evidence="1" id="KW-0732">Signal</keyword>
<dbReference type="RefSeq" id="WP_187563242.1">
    <property type="nucleotide sequence ID" value="NZ_JACGWS010000010.1"/>
</dbReference>
<reference evidence="2 3" key="1">
    <citation type="submission" date="2020-07" db="EMBL/GenBank/DDBJ databases">
        <title>Description of Kordia aestuariivivens sp. nov., isolated from a tidal flat.</title>
        <authorList>
            <person name="Park S."/>
            <person name="Yoon J.-H."/>
        </authorList>
    </citation>
    <scope>NUCLEOTIDE SEQUENCE [LARGE SCALE GENOMIC DNA]</scope>
    <source>
        <strain evidence="2 3">YSTF-M3</strain>
    </source>
</reference>
<dbReference type="SUPFAM" id="SSF53254">
    <property type="entry name" value="Phosphoglycerate mutase-like"/>
    <property type="match status" value="1"/>
</dbReference>
<dbReference type="Proteomes" id="UP000619238">
    <property type="component" value="Unassembled WGS sequence"/>
</dbReference>
<organism evidence="2 3">
    <name type="scientific">Kordia aestuariivivens</name>
    <dbReference type="NCBI Taxonomy" id="2759037"/>
    <lineage>
        <taxon>Bacteria</taxon>
        <taxon>Pseudomonadati</taxon>
        <taxon>Bacteroidota</taxon>
        <taxon>Flavobacteriia</taxon>
        <taxon>Flavobacteriales</taxon>
        <taxon>Flavobacteriaceae</taxon>
        <taxon>Kordia</taxon>
    </lineage>
</organism>
<dbReference type="InterPro" id="IPR013078">
    <property type="entry name" value="His_Pase_superF_clade-1"/>
</dbReference>
<comment type="caution">
    <text evidence="2">The sequence shown here is derived from an EMBL/GenBank/DDBJ whole genome shotgun (WGS) entry which is preliminary data.</text>
</comment>
<name>A0ABR7QCY3_9FLAO</name>
<evidence type="ECO:0000313" key="2">
    <source>
        <dbReference type="EMBL" id="MBC8756199.1"/>
    </source>
</evidence>
<feature type="signal peptide" evidence="1">
    <location>
        <begin position="1"/>
        <end position="19"/>
    </location>
</feature>
<sequence length="179" mass="20528">MKKNILVLLSLFLLMNCFAQESKEIEVETETEVEVETSVYYLIRHAEKDRSDKKNKDPKLTKEGNNRAVYWSDVLKNVKFDAVYSTDYNRTKETAVPTAEANELELTLYHPFKIDFKQFLANTGGKTTLIVGHSNTTPDFVNRLLNEEKFEHIDDSNNGNLYIVTITGDSKTVQLLTLN</sequence>
<protein>
    <submittedName>
        <fullName evidence="2">Histidine phosphatase family protein</fullName>
    </submittedName>
</protein>
<dbReference type="Gene3D" id="3.40.50.1240">
    <property type="entry name" value="Phosphoglycerate mutase-like"/>
    <property type="match status" value="1"/>
</dbReference>
<dbReference type="InterPro" id="IPR029033">
    <property type="entry name" value="His_PPase_superfam"/>
</dbReference>
<evidence type="ECO:0000313" key="3">
    <source>
        <dbReference type="Proteomes" id="UP000619238"/>
    </source>
</evidence>
<evidence type="ECO:0000256" key="1">
    <source>
        <dbReference type="SAM" id="SignalP"/>
    </source>
</evidence>
<dbReference type="EMBL" id="JACGWS010000010">
    <property type="protein sequence ID" value="MBC8756199.1"/>
    <property type="molecule type" value="Genomic_DNA"/>
</dbReference>
<dbReference type="CDD" id="cd07067">
    <property type="entry name" value="HP_PGM_like"/>
    <property type="match status" value="1"/>
</dbReference>
<accession>A0ABR7QCY3</accession>
<keyword evidence="3" id="KW-1185">Reference proteome</keyword>
<gene>
    <name evidence="2" type="ORF">H2O64_16095</name>
</gene>
<proteinExistence type="predicted"/>
<feature type="chain" id="PRO_5045834712" evidence="1">
    <location>
        <begin position="20"/>
        <end position="179"/>
    </location>
</feature>